<dbReference type="EMBL" id="JARKIE010000308">
    <property type="protein sequence ID" value="KAJ7655497.1"/>
    <property type="molecule type" value="Genomic_DNA"/>
</dbReference>
<sequence>MRIKWSNFHGKWPPSGPGAAVLVRKCADSRYPGARDGVCMVSRLIQGAIRCAFQARIEWSNFQRKRTRFEAGADVLVEILSLPDVWVLAGAFLGHSGSYDALSSDVDSEYDYSEVHDECLRLEPQKVGTVDRYMKQCQDAWDGDTGNKKSGLAKVTILNEGAVISCAVLI</sequence>
<name>A0AAD7CNY4_MYCRO</name>
<protein>
    <submittedName>
        <fullName evidence="1">Uncharacterized protein</fullName>
    </submittedName>
</protein>
<accession>A0AAD7CNY4</accession>
<organism evidence="1 2">
    <name type="scientific">Mycena rosella</name>
    <name type="common">Pink bonnet</name>
    <name type="synonym">Agaricus rosellus</name>
    <dbReference type="NCBI Taxonomy" id="1033263"/>
    <lineage>
        <taxon>Eukaryota</taxon>
        <taxon>Fungi</taxon>
        <taxon>Dikarya</taxon>
        <taxon>Basidiomycota</taxon>
        <taxon>Agaricomycotina</taxon>
        <taxon>Agaricomycetes</taxon>
        <taxon>Agaricomycetidae</taxon>
        <taxon>Agaricales</taxon>
        <taxon>Marasmiineae</taxon>
        <taxon>Mycenaceae</taxon>
        <taxon>Mycena</taxon>
    </lineage>
</organism>
<dbReference type="AlphaFoldDB" id="A0AAD7CNY4"/>
<reference evidence="1" key="1">
    <citation type="submission" date="2023-03" db="EMBL/GenBank/DDBJ databases">
        <title>Massive genome expansion in bonnet fungi (Mycena s.s.) driven by repeated elements and novel gene families across ecological guilds.</title>
        <authorList>
            <consortium name="Lawrence Berkeley National Laboratory"/>
            <person name="Harder C.B."/>
            <person name="Miyauchi S."/>
            <person name="Viragh M."/>
            <person name="Kuo A."/>
            <person name="Thoen E."/>
            <person name="Andreopoulos B."/>
            <person name="Lu D."/>
            <person name="Skrede I."/>
            <person name="Drula E."/>
            <person name="Henrissat B."/>
            <person name="Morin E."/>
            <person name="Kohler A."/>
            <person name="Barry K."/>
            <person name="LaButti K."/>
            <person name="Morin E."/>
            <person name="Salamov A."/>
            <person name="Lipzen A."/>
            <person name="Mereny Z."/>
            <person name="Hegedus B."/>
            <person name="Baldrian P."/>
            <person name="Stursova M."/>
            <person name="Weitz H."/>
            <person name="Taylor A."/>
            <person name="Grigoriev I.V."/>
            <person name="Nagy L.G."/>
            <person name="Martin F."/>
            <person name="Kauserud H."/>
        </authorList>
    </citation>
    <scope>NUCLEOTIDE SEQUENCE</scope>
    <source>
        <strain evidence="1">CBHHK067</strain>
    </source>
</reference>
<keyword evidence="2" id="KW-1185">Reference proteome</keyword>
<evidence type="ECO:0000313" key="2">
    <source>
        <dbReference type="Proteomes" id="UP001221757"/>
    </source>
</evidence>
<gene>
    <name evidence="1" type="ORF">B0H17DRAFT_1185996</name>
</gene>
<proteinExistence type="predicted"/>
<evidence type="ECO:0000313" key="1">
    <source>
        <dbReference type="EMBL" id="KAJ7655497.1"/>
    </source>
</evidence>
<dbReference type="Proteomes" id="UP001221757">
    <property type="component" value="Unassembled WGS sequence"/>
</dbReference>
<comment type="caution">
    <text evidence="1">The sequence shown here is derived from an EMBL/GenBank/DDBJ whole genome shotgun (WGS) entry which is preliminary data.</text>
</comment>